<dbReference type="PANTHER" id="PTHR23028:SF131">
    <property type="entry name" value="BLR2367 PROTEIN"/>
    <property type="match status" value="1"/>
</dbReference>
<dbReference type="PANTHER" id="PTHR23028">
    <property type="entry name" value="ACETYLTRANSFERASE"/>
    <property type="match status" value="1"/>
</dbReference>
<evidence type="ECO:0000313" key="4">
    <source>
        <dbReference type="Proteomes" id="UP000502502"/>
    </source>
</evidence>
<dbReference type="InterPro" id="IPR050879">
    <property type="entry name" value="Acyltransferase_3"/>
</dbReference>
<sequence length="357" mass="38539">MSIESLPQAGEQNHFTLVRLVAASAVIVGHSSLVALGPNAPDPFFVLGEYHLATTAVIAFFAISGYFVSMSFERRTSTFDFILARAARIIPGLLAVSLITTLLIGPLFTALAPADYFSQASVWLYPLRATSVLRVMAARLPEMFPANPFPSGVNIPLWTLYYETACYAGLLVAGLLGLSRRFGLLLLLWIPAYLVARYGPWDELVPFARFSLPFVLGMAAYRYRSLAPFKGWAALSLLVVAGGLAWTGSGVEEIWSAAIGYGVLCLGFMRAPLLLPFNQIGDFSYGTYIYGFMVQQSIAAVFPGIGLAGMIALAVPAAILCGALSWHFVERPAIDWRKRRAARGRLPSGASDDSAPA</sequence>
<accession>A0A6G7ZM60</accession>
<dbReference type="InterPro" id="IPR002656">
    <property type="entry name" value="Acyl_transf_3_dom"/>
</dbReference>
<dbReference type="RefSeq" id="WP_166093196.1">
    <property type="nucleotide sequence ID" value="NZ_CP049871.1"/>
</dbReference>
<dbReference type="Pfam" id="PF01757">
    <property type="entry name" value="Acyl_transf_3"/>
    <property type="match status" value="1"/>
</dbReference>
<feature type="transmembrane region" description="Helical" evidence="1">
    <location>
        <begin position="231"/>
        <end position="248"/>
    </location>
</feature>
<keyword evidence="1" id="KW-1133">Transmembrane helix</keyword>
<keyword evidence="4" id="KW-1185">Reference proteome</keyword>
<gene>
    <name evidence="3" type="ORF">G7078_03915</name>
</gene>
<keyword evidence="3" id="KW-0808">Transferase</keyword>
<protein>
    <submittedName>
        <fullName evidence="3">Acyltransferase</fullName>
    </submittedName>
</protein>
<dbReference type="AlphaFoldDB" id="A0A6G7ZM60"/>
<feature type="transmembrane region" description="Helical" evidence="1">
    <location>
        <begin position="183"/>
        <end position="201"/>
    </location>
</feature>
<feature type="domain" description="Acyltransferase 3" evidence="2">
    <location>
        <begin position="16"/>
        <end position="324"/>
    </location>
</feature>
<feature type="transmembrane region" description="Helical" evidence="1">
    <location>
        <begin position="207"/>
        <end position="224"/>
    </location>
</feature>
<organism evidence="3 4">
    <name type="scientific">Sphingomonas sinipercae</name>
    <dbReference type="NCBI Taxonomy" id="2714944"/>
    <lineage>
        <taxon>Bacteria</taxon>
        <taxon>Pseudomonadati</taxon>
        <taxon>Pseudomonadota</taxon>
        <taxon>Alphaproteobacteria</taxon>
        <taxon>Sphingomonadales</taxon>
        <taxon>Sphingomonadaceae</taxon>
        <taxon>Sphingomonas</taxon>
    </lineage>
</organism>
<reference evidence="3 4" key="1">
    <citation type="submission" date="2020-03" db="EMBL/GenBank/DDBJ databases">
        <title>Sphingomonas sp. nov., isolated from fish.</title>
        <authorList>
            <person name="Hyun D.-W."/>
            <person name="Bae J.-W."/>
        </authorList>
    </citation>
    <scope>NUCLEOTIDE SEQUENCE [LARGE SCALE GENOMIC DNA]</scope>
    <source>
        <strain evidence="3 4">HDW15C</strain>
    </source>
</reference>
<evidence type="ECO:0000256" key="1">
    <source>
        <dbReference type="SAM" id="Phobius"/>
    </source>
</evidence>
<feature type="transmembrane region" description="Helical" evidence="1">
    <location>
        <begin position="20"/>
        <end position="38"/>
    </location>
</feature>
<dbReference type="KEGG" id="ssin:G7078_03915"/>
<feature type="transmembrane region" description="Helical" evidence="1">
    <location>
        <begin position="89"/>
        <end position="112"/>
    </location>
</feature>
<keyword evidence="1" id="KW-0472">Membrane</keyword>
<evidence type="ECO:0000259" key="2">
    <source>
        <dbReference type="Pfam" id="PF01757"/>
    </source>
</evidence>
<dbReference type="GO" id="GO:0016747">
    <property type="term" value="F:acyltransferase activity, transferring groups other than amino-acyl groups"/>
    <property type="evidence" value="ECO:0007669"/>
    <property type="project" value="InterPro"/>
</dbReference>
<dbReference type="Proteomes" id="UP000502502">
    <property type="component" value="Chromosome"/>
</dbReference>
<dbReference type="EMBL" id="CP049871">
    <property type="protein sequence ID" value="QIL02015.1"/>
    <property type="molecule type" value="Genomic_DNA"/>
</dbReference>
<proteinExistence type="predicted"/>
<keyword evidence="3" id="KW-0012">Acyltransferase</keyword>
<keyword evidence="1" id="KW-0812">Transmembrane</keyword>
<dbReference type="GO" id="GO:0000271">
    <property type="term" value="P:polysaccharide biosynthetic process"/>
    <property type="evidence" value="ECO:0007669"/>
    <property type="project" value="TreeGrafter"/>
</dbReference>
<feature type="transmembrane region" description="Helical" evidence="1">
    <location>
        <begin position="155"/>
        <end position="176"/>
    </location>
</feature>
<feature type="transmembrane region" description="Helical" evidence="1">
    <location>
        <begin position="254"/>
        <end position="275"/>
    </location>
</feature>
<name>A0A6G7ZM60_9SPHN</name>
<feature type="transmembrane region" description="Helical" evidence="1">
    <location>
        <begin position="50"/>
        <end position="68"/>
    </location>
</feature>
<dbReference type="GO" id="GO:0016020">
    <property type="term" value="C:membrane"/>
    <property type="evidence" value="ECO:0007669"/>
    <property type="project" value="TreeGrafter"/>
</dbReference>
<evidence type="ECO:0000313" key="3">
    <source>
        <dbReference type="EMBL" id="QIL02015.1"/>
    </source>
</evidence>